<proteinExistence type="predicted"/>
<dbReference type="EMBL" id="LAZR01000009">
    <property type="protein sequence ID" value="KKO08745.1"/>
    <property type="molecule type" value="Genomic_DNA"/>
</dbReference>
<organism evidence="3">
    <name type="scientific">marine sediment metagenome</name>
    <dbReference type="NCBI Taxonomy" id="412755"/>
    <lineage>
        <taxon>unclassified sequences</taxon>
        <taxon>metagenomes</taxon>
        <taxon>ecological metagenomes</taxon>
    </lineage>
</organism>
<dbReference type="AlphaFoldDB" id="A0A0F9VXB3"/>
<accession>A0A0F9VXB3</accession>
<dbReference type="PANTHER" id="PTHR28152:SF1">
    <property type="entry name" value="HYDROXYACYL-THIOESTER DEHYDRATASE TYPE 2, MITOCHONDRIAL"/>
    <property type="match status" value="1"/>
</dbReference>
<comment type="caution">
    <text evidence="3">The sequence shown here is derived from an EMBL/GenBank/DDBJ whole genome shotgun (WGS) entry which is preliminary data.</text>
</comment>
<dbReference type="InterPro" id="IPR039569">
    <property type="entry name" value="FAS1-like_DH_region"/>
</dbReference>
<dbReference type="GO" id="GO:0019171">
    <property type="term" value="F:(3R)-hydroxyacyl-[acyl-carrier-protein] dehydratase activity"/>
    <property type="evidence" value="ECO:0007669"/>
    <property type="project" value="TreeGrafter"/>
</dbReference>
<protein>
    <recommendedName>
        <fullName evidence="2">FAS1-like dehydratase domain-containing protein</fullName>
    </recommendedName>
</protein>
<gene>
    <name evidence="3" type="ORF">LCGC14_0046850</name>
</gene>
<evidence type="ECO:0000313" key="3">
    <source>
        <dbReference type="EMBL" id="KKO08745.1"/>
    </source>
</evidence>
<name>A0A0F9VXB3_9ZZZZ</name>
<feature type="domain" description="FAS1-like dehydratase" evidence="2">
    <location>
        <begin position="51"/>
        <end position="132"/>
    </location>
</feature>
<sequence length="282" mass="30344">MSLDIDHLRSWIGNTETASETVTSDMVQRYGATLDLDLETGNGAIAPLFIHLCVAPPAVPSTAIGPDGHPKRGGFLPPVPLPRRMWAGGALTLHDDIHVGDVVSRHSTISDVTVKQGRSGTLCFVTVQHEISSGTRHVLSERQDIVYRDVDDPAKPAAPKAAGAPAAPAGAHRRPVTPTPPLLFRYSALTFNGHRIHYDAPYARDVEGYPGLIVHGPLQATLLALYAEELRGARPAEFSFRSLSTIFDTSDFSLNASEDGEVMRLWTAQDGGPVAMEATAKW</sequence>
<evidence type="ECO:0000259" key="2">
    <source>
        <dbReference type="Pfam" id="PF13452"/>
    </source>
</evidence>
<dbReference type="PANTHER" id="PTHR28152">
    <property type="entry name" value="HYDROXYACYL-THIOESTER DEHYDRATASE TYPE 2, MITOCHONDRIAL"/>
    <property type="match status" value="1"/>
</dbReference>
<evidence type="ECO:0000256" key="1">
    <source>
        <dbReference type="SAM" id="MobiDB-lite"/>
    </source>
</evidence>
<feature type="compositionally biased region" description="Low complexity" evidence="1">
    <location>
        <begin position="155"/>
        <end position="170"/>
    </location>
</feature>
<feature type="region of interest" description="Disordered" evidence="1">
    <location>
        <begin position="152"/>
        <end position="175"/>
    </location>
</feature>
<dbReference type="InterPro" id="IPR029069">
    <property type="entry name" value="HotDog_dom_sf"/>
</dbReference>
<dbReference type="Gene3D" id="3.10.129.10">
    <property type="entry name" value="Hotdog Thioesterase"/>
    <property type="match status" value="1"/>
</dbReference>
<dbReference type="InterPro" id="IPR052741">
    <property type="entry name" value="Mitochondrial_HTD2"/>
</dbReference>
<dbReference type="SUPFAM" id="SSF54637">
    <property type="entry name" value="Thioesterase/thiol ester dehydrase-isomerase"/>
    <property type="match status" value="2"/>
</dbReference>
<reference evidence="3" key="1">
    <citation type="journal article" date="2015" name="Nature">
        <title>Complex archaea that bridge the gap between prokaryotes and eukaryotes.</title>
        <authorList>
            <person name="Spang A."/>
            <person name="Saw J.H."/>
            <person name="Jorgensen S.L."/>
            <person name="Zaremba-Niedzwiedzka K."/>
            <person name="Martijn J."/>
            <person name="Lind A.E."/>
            <person name="van Eijk R."/>
            <person name="Schleper C."/>
            <person name="Guy L."/>
            <person name="Ettema T.J."/>
        </authorList>
    </citation>
    <scope>NUCLEOTIDE SEQUENCE</scope>
</reference>
<dbReference type="Pfam" id="PF13452">
    <property type="entry name" value="FAS1_DH_region"/>
    <property type="match status" value="1"/>
</dbReference>